<dbReference type="InterPro" id="IPR008258">
    <property type="entry name" value="Transglycosylase_SLT_dom_1"/>
</dbReference>
<organism evidence="4 6">
    <name type="scientific">Yersinia aldovae</name>
    <dbReference type="NCBI Taxonomy" id="29483"/>
    <lineage>
        <taxon>Bacteria</taxon>
        <taxon>Pseudomonadati</taxon>
        <taxon>Pseudomonadota</taxon>
        <taxon>Gammaproteobacteria</taxon>
        <taxon>Enterobacterales</taxon>
        <taxon>Yersiniaceae</taxon>
        <taxon>Yersinia</taxon>
    </lineage>
</organism>
<evidence type="ECO:0000313" key="4">
    <source>
        <dbReference type="EMBL" id="CNL57512.1"/>
    </source>
</evidence>
<feature type="chain" id="PRO_5006698864" evidence="1">
    <location>
        <begin position="22"/>
        <end position="158"/>
    </location>
</feature>
<dbReference type="Pfam" id="PF01464">
    <property type="entry name" value="SLT"/>
    <property type="match status" value="1"/>
</dbReference>
<dbReference type="OrthoDB" id="9808681at2"/>
<dbReference type="Gene3D" id="1.10.530.10">
    <property type="match status" value="1"/>
</dbReference>
<evidence type="ECO:0000313" key="6">
    <source>
        <dbReference type="Proteomes" id="UP000041595"/>
    </source>
</evidence>
<dbReference type="AlphaFoldDB" id="A0A0T9UP67"/>
<dbReference type="EMBL" id="CQEH01000020">
    <property type="protein sequence ID" value="CNL55152.1"/>
    <property type="molecule type" value="Genomic_DNA"/>
</dbReference>
<keyword evidence="1" id="KW-0732">Signal</keyword>
<protein>
    <submittedName>
        <fullName evidence="4">Type III secretion system effector protein</fullName>
    </submittedName>
</protein>
<dbReference type="SUPFAM" id="SSF53955">
    <property type="entry name" value="Lysozyme-like"/>
    <property type="match status" value="1"/>
</dbReference>
<feature type="domain" description="Transglycosylase SLT" evidence="2">
    <location>
        <begin position="24"/>
        <end position="129"/>
    </location>
</feature>
<proteinExistence type="predicted"/>
<reference evidence="4 6" key="2">
    <citation type="submission" date="2015-03" db="EMBL/GenBank/DDBJ databases">
        <authorList>
            <person name="Murphy D."/>
        </authorList>
    </citation>
    <scope>NUCLEOTIDE SEQUENCE [LARGE SCALE GENOMIC DNA]</scope>
    <source>
        <strain evidence="4 6">IP06005</strain>
    </source>
</reference>
<gene>
    <name evidence="4" type="primary">ysaH</name>
    <name evidence="4" type="ORF">ERS137965_03412</name>
    <name evidence="3" type="ORF">ERS137966_03555</name>
</gene>
<dbReference type="eggNOG" id="COG0741">
    <property type="taxonomic scope" value="Bacteria"/>
</dbReference>
<evidence type="ECO:0000259" key="2">
    <source>
        <dbReference type="Pfam" id="PF01464"/>
    </source>
</evidence>
<feature type="signal peptide" evidence="1">
    <location>
        <begin position="1"/>
        <end position="21"/>
    </location>
</feature>
<evidence type="ECO:0000313" key="5">
    <source>
        <dbReference type="Proteomes" id="UP000038647"/>
    </source>
</evidence>
<dbReference type="GeneID" id="45571023"/>
<dbReference type="STRING" id="1453495.AT01_1855"/>
<dbReference type="RefSeq" id="WP_004703649.1">
    <property type="nucleotide sequence ID" value="NZ_CABHQA010000133.1"/>
</dbReference>
<dbReference type="EMBL" id="CQEJ01000023">
    <property type="protein sequence ID" value="CNL57512.1"/>
    <property type="molecule type" value="Genomic_DNA"/>
</dbReference>
<reference evidence="3 5" key="1">
    <citation type="submission" date="2015-03" db="EMBL/GenBank/DDBJ databases">
        <authorList>
            <consortium name="Pathogen Informatics"/>
            <person name="Murphy D."/>
        </authorList>
    </citation>
    <scope>NUCLEOTIDE SEQUENCE [LARGE SCALE GENOMIC DNA]</scope>
    <source>
        <strain evidence="3 5">IP08791</strain>
    </source>
</reference>
<dbReference type="InterPro" id="IPR023346">
    <property type="entry name" value="Lysozyme-like_dom_sf"/>
</dbReference>
<evidence type="ECO:0000313" key="3">
    <source>
        <dbReference type="EMBL" id="CNL55152.1"/>
    </source>
</evidence>
<dbReference type="Proteomes" id="UP000041595">
    <property type="component" value="Unassembled WGS sequence"/>
</dbReference>
<evidence type="ECO:0000256" key="1">
    <source>
        <dbReference type="SAM" id="SignalP"/>
    </source>
</evidence>
<name>A0A0T9UP67_YERAL</name>
<keyword evidence="5" id="KW-1185">Reference proteome</keyword>
<dbReference type="CDD" id="cd13400">
    <property type="entry name" value="LT_IagB-like"/>
    <property type="match status" value="1"/>
</dbReference>
<dbReference type="Proteomes" id="UP000038647">
    <property type="component" value="Unassembled WGS sequence"/>
</dbReference>
<sequence length="158" mass="17616">MKNIIYYLSILLFLSPVVAQASCLSNAAIRWDVPEIILEAIILHESGGQPDARNINKNGSHDYGLMQINTINVKPLKSKGIIQNERMLMHPCTNIEAGAYLLSLKFKKYGYSWRAVGAYHSETAHYRDKYASKIMKIVSSGPDFAQRNASLLISSPTS</sequence>
<accession>A0A0T9UP67</accession>